<evidence type="ECO:0000313" key="11">
    <source>
        <dbReference type="Proteomes" id="UP000576082"/>
    </source>
</evidence>
<keyword evidence="6" id="KW-0106">Calcium</keyword>
<dbReference type="InterPro" id="IPR017850">
    <property type="entry name" value="Alkaline_phosphatase_core_sf"/>
</dbReference>
<name>A0A7X9RYP8_9BACT</name>
<dbReference type="GO" id="GO:0004065">
    <property type="term" value="F:arylsulfatase activity"/>
    <property type="evidence" value="ECO:0007669"/>
    <property type="project" value="TreeGrafter"/>
</dbReference>
<organism evidence="10 11">
    <name type="scientific">Flammeovirga aprica JL-4</name>
    <dbReference type="NCBI Taxonomy" id="694437"/>
    <lineage>
        <taxon>Bacteria</taxon>
        <taxon>Pseudomonadati</taxon>
        <taxon>Bacteroidota</taxon>
        <taxon>Cytophagia</taxon>
        <taxon>Cytophagales</taxon>
        <taxon>Flammeovirgaceae</taxon>
        <taxon>Flammeovirga</taxon>
    </lineage>
</organism>
<evidence type="ECO:0000256" key="2">
    <source>
        <dbReference type="ARBA" id="ARBA00008779"/>
    </source>
</evidence>
<dbReference type="InterPro" id="IPR000917">
    <property type="entry name" value="Sulfatase_N"/>
</dbReference>
<proteinExistence type="inferred from homology"/>
<reference evidence="10 11" key="1">
    <citation type="submission" date="2020-04" db="EMBL/GenBank/DDBJ databases">
        <title>Flammeovirga sp. SR4, a novel species isolated from seawater.</title>
        <authorList>
            <person name="Wang X."/>
        </authorList>
    </citation>
    <scope>NUCLEOTIDE SEQUENCE [LARGE SCALE GENOMIC DNA]</scope>
    <source>
        <strain evidence="10 11">ATCC 23126</strain>
    </source>
</reference>
<sequence length="461" mass="52922">MKKLLFILLIGLSNHAFCQSNYNVIQIIVDDLGWKDLGVYGSDFHETPALDKFSEKAVVYTQSYASCNVCSPSRASIVSGKYPAKLNLTDWIEGWKMPYAKYLVPEWTMYLDPSQPTIGQLFKENGYKTAHFGKWHLGEKEGYWPENHGFDENHGGWSKGAPHKNKKKGYKGYFSPYGNPRLEDGPEGEHLTERLAKEVCHFLEENQDTTFFVNLWFYNVHTPLQARKEKVEKYKKKEKGILHQNPVYAAMVEHMDDAVGEVLNKVEALGLMDKTIILFSSDNGGLIGKPNNKVTNNSPLRAGKGTIYEGGIRIPTMLYAPHLKPQTVDHQISSIDYLPTLAKLANLKVDKKIKANWDGVSIVEKKGKYTSRPLFWHYPHYHKQGAVPHTIVMEGDWKLIHNIENENYELYNLKNDISEKQNLVDLEKKKFSKLKKKMEDWKKEVNAQMPTKNPNYNPDLK</sequence>
<evidence type="ECO:0000256" key="6">
    <source>
        <dbReference type="ARBA" id="ARBA00022837"/>
    </source>
</evidence>
<keyword evidence="4 8" id="KW-0732">Signal</keyword>
<comment type="similarity">
    <text evidence="2">Belongs to the sulfatase family.</text>
</comment>
<dbReference type="RefSeq" id="WP_169659443.1">
    <property type="nucleotide sequence ID" value="NZ_JABANE010000090.1"/>
</dbReference>
<comment type="cofactor">
    <cofactor evidence="1">
        <name>Ca(2+)</name>
        <dbReference type="ChEBI" id="CHEBI:29108"/>
    </cofactor>
</comment>
<dbReference type="Gene3D" id="3.30.1120.10">
    <property type="match status" value="1"/>
</dbReference>
<feature type="chain" id="PRO_5030730863" evidence="8">
    <location>
        <begin position="19"/>
        <end position="461"/>
    </location>
</feature>
<dbReference type="CDD" id="cd16144">
    <property type="entry name" value="ARS_like"/>
    <property type="match status" value="1"/>
</dbReference>
<protein>
    <submittedName>
        <fullName evidence="10">Sulfatase</fullName>
    </submittedName>
</protein>
<dbReference type="PANTHER" id="PTHR42693:SF42">
    <property type="entry name" value="ARYLSULFATASE G"/>
    <property type="match status" value="1"/>
</dbReference>
<keyword evidence="11" id="KW-1185">Reference proteome</keyword>
<keyword evidence="3" id="KW-0479">Metal-binding</keyword>
<dbReference type="Gene3D" id="3.40.720.10">
    <property type="entry name" value="Alkaline Phosphatase, subunit A"/>
    <property type="match status" value="1"/>
</dbReference>
<keyword evidence="5" id="KW-0378">Hydrolase</keyword>
<evidence type="ECO:0000256" key="7">
    <source>
        <dbReference type="SAM" id="MobiDB-lite"/>
    </source>
</evidence>
<feature type="compositionally biased region" description="Polar residues" evidence="7">
    <location>
        <begin position="448"/>
        <end position="461"/>
    </location>
</feature>
<dbReference type="GO" id="GO:0046872">
    <property type="term" value="F:metal ion binding"/>
    <property type="evidence" value="ECO:0007669"/>
    <property type="project" value="UniProtKB-KW"/>
</dbReference>
<evidence type="ECO:0000256" key="4">
    <source>
        <dbReference type="ARBA" id="ARBA00022729"/>
    </source>
</evidence>
<dbReference type="EMBL" id="JABANE010000090">
    <property type="protein sequence ID" value="NME71222.1"/>
    <property type="molecule type" value="Genomic_DNA"/>
</dbReference>
<dbReference type="PANTHER" id="PTHR42693">
    <property type="entry name" value="ARYLSULFATASE FAMILY MEMBER"/>
    <property type="match status" value="1"/>
</dbReference>
<dbReference type="SUPFAM" id="SSF53649">
    <property type="entry name" value="Alkaline phosphatase-like"/>
    <property type="match status" value="1"/>
</dbReference>
<evidence type="ECO:0000256" key="8">
    <source>
        <dbReference type="SAM" id="SignalP"/>
    </source>
</evidence>
<feature type="domain" description="Sulfatase N-terminal" evidence="9">
    <location>
        <begin position="23"/>
        <end position="346"/>
    </location>
</feature>
<feature type="signal peptide" evidence="8">
    <location>
        <begin position="1"/>
        <end position="18"/>
    </location>
</feature>
<dbReference type="AlphaFoldDB" id="A0A7X9RYP8"/>
<accession>A0A7X9RYP8</accession>
<gene>
    <name evidence="10" type="ORF">HHU12_24875</name>
</gene>
<dbReference type="Pfam" id="PF00884">
    <property type="entry name" value="Sulfatase"/>
    <property type="match status" value="1"/>
</dbReference>
<evidence type="ECO:0000259" key="9">
    <source>
        <dbReference type="Pfam" id="PF00884"/>
    </source>
</evidence>
<dbReference type="InterPro" id="IPR050738">
    <property type="entry name" value="Sulfatase"/>
</dbReference>
<comment type="caution">
    <text evidence="10">The sequence shown here is derived from an EMBL/GenBank/DDBJ whole genome shotgun (WGS) entry which is preliminary data.</text>
</comment>
<evidence type="ECO:0000256" key="1">
    <source>
        <dbReference type="ARBA" id="ARBA00001913"/>
    </source>
</evidence>
<feature type="region of interest" description="Disordered" evidence="7">
    <location>
        <begin position="442"/>
        <end position="461"/>
    </location>
</feature>
<evidence type="ECO:0000313" key="10">
    <source>
        <dbReference type="EMBL" id="NME71222.1"/>
    </source>
</evidence>
<evidence type="ECO:0000256" key="5">
    <source>
        <dbReference type="ARBA" id="ARBA00022801"/>
    </source>
</evidence>
<evidence type="ECO:0000256" key="3">
    <source>
        <dbReference type="ARBA" id="ARBA00022723"/>
    </source>
</evidence>
<dbReference type="Proteomes" id="UP000576082">
    <property type="component" value="Unassembled WGS sequence"/>
</dbReference>